<dbReference type="Proteomes" id="UP000272942">
    <property type="component" value="Unassembled WGS sequence"/>
</dbReference>
<proteinExistence type="predicted"/>
<feature type="compositionally biased region" description="Pro residues" evidence="1">
    <location>
        <begin position="225"/>
        <end position="242"/>
    </location>
</feature>
<dbReference type="EMBL" id="UZAN01052958">
    <property type="protein sequence ID" value="VDP89762.1"/>
    <property type="molecule type" value="Genomic_DNA"/>
</dbReference>
<gene>
    <name evidence="3" type="ORF">ECPE_LOCUS12490</name>
</gene>
<evidence type="ECO:0000313" key="5">
    <source>
        <dbReference type="WBParaSite" id="ECPE_0001252601-mRNA-1"/>
    </source>
</evidence>
<evidence type="ECO:0000256" key="1">
    <source>
        <dbReference type="SAM" id="MobiDB-lite"/>
    </source>
</evidence>
<protein>
    <submittedName>
        <fullName evidence="5">Sporozoite surface protein 2-like</fullName>
    </submittedName>
</protein>
<feature type="chain" id="PRO_5043138263" evidence="2">
    <location>
        <begin position="24"/>
        <end position="442"/>
    </location>
</feature>
<accession>A0A183AZV5</accession>
<name>A0A183AZV5_9TREM</name>
<feature type="compositionally biased region" description="Polar residues" evidence="1">
    <location>
        <begin position="136"/>
        <end position="155"/>
    </location>
</feature>
<feature type="signal peptide" evidence="2">
    <location>
        <begin position="1"/>
        <end position="23"/>
    </location>
</feature>
<evidence type="ECO:0000313" key="3">
    <source>
        <dbReference type="EMBL" id="VDP89762.1"/>
    </source>
</evidence>
<dbReference type="WBParaSite" id="ECPE_0001252601-mRNA-1">
    <property type="protein sequence ID" value="ECPE_0001252601-mRNA-1"/>
    <property type="gene ID" value="ECPE_0001252601"/>
</dbReference>
<dbReference type="AlphaFoldDB" id="A0A183AZV5"/>
<feature type="compositionally biased region" description="Low complexity" evidence="1">
    <location>
        <begin position="185"/>
        <end position="214"/>
    </location>
</feature>
<evidence type="ECO:0000313" key="4">
    <source>
        <dbReference type="Proteomes" id="UP000272942"/>
    </source>
</evidence>
<feature type="region of interest" description="Disordered" evidence="1">
    <location>
        <begin position="133"/>
        <end position="327"/>
    </location>
</feature>
<reference evidence="5" key="1">
    <citation type="submission" date="2016-06" db="UniProtKB">
        <authorList>
            <consortium name="WormBaseParasite"/>
        </authorList>
    </citation>
    <scope>IDENTIFICATION</scope>
</reference>
<organism evidence="5">
    <name type="scientific">Echinostoma caproni</name>
    <dbReference type="NCBI Taxonomy" id="27848"/>
    <lineage>
        <taxon>Eukaryota</taxon>
        <taxon>Metazoa</taxon>
        <taxon>Spiralia</taxon>
        <taxon>Lophotrochozoa</taxon>
        <taxon>Platyhelminthes</taxon>
        <taxon>Trematoda</taxon>
        <taxon>Digenea</taxon>
        <taxon>Plagiorchiida</taxon>
        <taxon>Echinostomata</taxon>
        <taxon>Echinostomatoidea</taxon>
        <taxon>Echinostomatidae</taxon>
        <taxon>Echinostoma</taxon>
    </lineage>
</organism>
<sequence length="442" mass="47692">MTFLPHIHLILLIAGFLIVQDYGISIVLGQISGQDVHGVGVPPVHNPAPAGNPPGQPSMVVHDPRVAEGTKINQENQNIPNQPHVLHAAASNVPNAPPSQQIHQQAVPGVGINNPDPSMYIQTGGAPVQVPMGHGSNPQVVNQANPSPIQTNFANQPPPPVMQAQNFAADHPQGVPPSSQQGSVPQFQGNFQGQPNQMQPGQIIDDQQNQIPPGHHNQIPSHPNQVPPGHPNQIPPGHPNQIPPGHSNQIPPGHPNQIPPGHLNQIPPGHPNQIPPGHPSHVPPGHPSQVPHGQPQPPLSHIPQGQPPIPPLDGNIPMHGNVPPPQMSDQFFQHPPVQSVHQPPPNAAGVRFEGDQVAAVRHHPDSNLNQFHGGLHDQAPDVYNQFRHNHESVDPSRTPRSQDENQPDEYASLTIIIPPGSKNCYFYTPLMDFVVYYQVFFY</sequence>
<keyword evidence="4" id="KW-1185">Reference proteome</keyword>
<reference evidence="3 4" key="2">
    <citation type="submission" date="2018-11" db="EMBL/GenBank/DDBJ databases">
        <authorList>
            <consortium name="Pathogen Informatics"/>
        </authorList>
    </citation>
    <scope>NUCLEOTIDE SEQUENCE [LARGE SCALE GENOMIC DNA]</scope>
    <source>
        <strain evidence="3 4">Egypt</strain>
    </source>
</reference>
<dbReference type="OrthoDB" id="5976732at2759"/>
<feature type="compositionally biased region" description="Pro residues" evidence="1">
    <location>
        <begin position="268"/>
        <end position="286"/>
    </location>
</feature>
<feature type="compositionally biased region" description="Pro residues" evidence="1">
    <location>
        <begin position="294"/>
        <end position="311"/>
    </location>
</feature>
<keyword evidence="2" id="KW-0732">Signal</keyword>
<evidence type="ECO:0000256" key="2">
    <source>
        <dbReference type="SAM" id="SignalP"/>
    </source>
</evidence>